<proteinExistence type="predicted"/>
<sequence length="152" mass="16346">MDDEAHSDRESHEARGNRSNYHQQRYADSSDESGYGSEYSQASDESTSDWSGNKEPLQCSWVQDTASAVAADNSAGGIASADDQDVSAGDPIDKTNKSGPLEDCRVSEPTRVETPESKQTTETRGGIDDSSAISVLENTYISVMRVLTTEGT</sequence>
<evidence type="ECO:0000256" key="1">
    <source>
        <dbReference type="SAM" id="MobiDB-lite"/>
    </source>
</evidence>
<feature type="region of interest" description="Disordered" evidence="1">
    <location>
        <begin position="73"/>
        <end position="130"/>
    </location>
</feature>
<gene>
    <name evidence="2" type="ORF">JG688_00017109</name>
</gene>
<feature type="compositionally biased region" description="Basic and acidic residues" evidence="1">
    <location>
        <begin position="1"/>
        <end position="16"/>
    </location>
</feature>
<feature type="compositionally biased region" description="Polar residues" evidence="1">
    <location>
        <begin position="41"/>
        <end position="51"/>
    </location>
</feature>
<protein>
    <submittedName>
        <fullName evidence="2">Uncharacterized protein</fullName>
    </submittedName>
</protein>
<name>A0A8J5IB29_9STRA</name>
<feature type="compositionally biased region" description="Basic and acidic residues" evidence="1">
    <location>
        <begin position="91"/>
        <end position="127"/>
    </location>
</feature>
<dbReference type="Proteomes" id="UP000709295">
    <property type="component" value="Unassembled WGS sequence"/>
</dbReference>
<dbReference type="EMBL" id="JAENGY010002385">
    <property type="protein sequence ID" value="KAG6944382.1"/>
    <property type="molecule type" value="Genomic_DNA"/>
</dbReference>
<dbReference type="AlphaFoldDB" id="A0A8J5IB29"/>
<evidence type="ECO:0000313" key="2">
    <source>
        <dbReference type="EMBL" id="KAG6944382.1"/>
    </source>
</evidence>
<organism evidence="2 3">
    <name type="scientific">Phytophthora aleatoria</name>
    <dbReference type="NCBI Taxonomy" id="2496075"/>
    <lineage>
        <taxon>Eukaryota</taxon>
        <taxon>Sar</taxon>
        <taxon>Stramenopiles</taxon>
        <taxon>Oomycota</taxon>
        <taxon>Peronosporomycetes</taxon>
        <taxon>Peronosporales</taxon>
        <taxon>Peronosporaceae</taxon>
        <taxon>Phytophthora</taxon>
    </lineage>
</organism>
<keyword evidence="3" id="KW-1185">Reference proteome</keyword>
<comment type="caution">
    <text evidence="2">The sequence shown here is derived from an EMBL/GenBank/DDBJ whole genome shotgun (WGS) entry which is preliminary data.</text>
</comment>
<feature type="region of interest" description="Disordered" evidence="1">
    <location>
        <begin position="1"/>
        <end position="59"/>
    </location>
</feature>
<feature type="compositionally biased region" description="Polar residues" evidence="1">
    <location>
        <begin position="17"/>
        <end position="27"/>
    </location>
</feature>
<reference evidence="2" key="1">
    <citation type="submission" date="2021-01" db="EMBL/GenBank/DDBJ databases">
        <title>Phytophthora aleatoria, a newly-described species from Pinus radiata is distinct from Phytophthora cactorum isolates based on comparative genomics.</title>
        <authorList>
            <person name="Mcdougal R."/>
            <person name="Panda P."/>
            <person name="Williams N."/>
            <person name="Studholme D.J."/>
        </authorList>
    </citation>
    <scope>NUCLEOTIDE SEQUENCE</scope>
    <source>
        <strain evidence="2">NZFS 4037</strain>
    </source>
</reference>
<accession>A0A8J5IB29</accession>
<evidence type="ECO:0000313" key="3">
    <source>
        <dbReference type="Proteomes" id="UP000709295"/>
    </source>
</evidence>